<dbReference type="PANTHER" id="PTHR42837">
    <property type="entry name" value="REGULATOR OF SIGMA-E PROTEASE RSEP"/>
    <property type="match status" value="1"/>
</dbReference>
<dbReference type="GO" id="GO:0016020">
    <property type="term" value="C:membrane"/>
    <property type="evidence" value="ECO:0007669"/>
    <property type="project" value="UniProtKB-SubCell"/>
</dbReference>
<protein>
    <submittedName>
        <fullName evidence="13">RIP metalloprotease RseP</fullName>
    </submittedName>
</protein>
<evidence type="ECO:0000256" key="4">
    <source>
        <dbReference type="ARBA" id="ARBA00022670"/>
    </source>
</evidence>
<evidence type="ECO:0000256" key="9">
    <source>
        <dbReference type="ARBA" id="ARBA00023049"/>
    </source>
</evidence>
<gene>
    <name evidence="13" type="ORF">GZ085_09650</name>
</gene>
<dbReference type="GO" id="GO:0006508">
    <property type="term" value="P:proteolysis"/>
    <property type="evidence" value="ECO:0007669"/>
    <property type="project" value="UniProtKB-KW"/>
</dbReference>
<proteinExistence type="inferred from homology"/>
<feature type="domain" description="Peptidase M50" evidence="12">
    <location>
        <begin position="10"/>
        <end position="52"/>
    </location>
</feature>
<evidence type="ECO:0000259" key="12">
    <source>
        <dbReference type="Pfam" id="PF02163"/>
    </source>
</evidence>
<evidence type="ECO:0000256" key="11">
    <source>
        <dbReference type="SAM" id="Phobius"/>
    </source>
</evidence>
<evidence type="ECO:0000256" key="1">
    <source>
        <dbReference type="ARBA" id="ARBA00001947"/>
    </source>
</evidence>
<feature type="transmembrane region" description="Helical" evidence="11">
    <location>
        <begin position="6"/>
        <end position="28"/>
    </location>
</feature>
<dbReference type="Pfam" id="PF02163">
    <property type="entry name" value="Peptidase_M50"/>
    <property type="match status" value="1"/>
</dbReference>
<dbReference type="EMBL" id="JAAFGW010000140">
    <property type="protein sequence ID" value="NDP48633.1"/>
    <property type="molecule type" value="Genomic_DNA"/>
</dbReference>
<keyword evidence="6" id="KW-0378">Hydrolase</keyword>
<keyword evidence="8 11" id="KW-1133">Transmembrane helix</keyword>
<keyword evidence="7" id="KW-0862">Zinc</keyword>
<keyword evidence="10 11" id="KW-0472">Membrane</keyword>
<evidence type="ECO:0000256" key="6">
    <source>
        <dbReference type="ARBA" id="ARBA00022801"/>
    </source>
</evidence>
<dbReference type="InterPro" id="IPR008915">
    <property type="entry name" value="Peptidase_M50"/>
</dbReference>
<comment type="cofactor">
    <cofactor evidence="1">
        <name>Zn(2+)</name>
        <dbReference type="ChEBI" id="CHEBI:29105"/>
    </cofactor>
</comment>
<sequence length="56" mass="6368">MNILHTVLWFLVAIGILVVFHELGHYFAARLAGVKVLRFSVGFGKPLISRRFGRDQ</sequence>
<comment type="similarity">
    <text evidence="3">Belongs to the peptidase M50B family.</text>
</comment>
<evidence type="ECO:0000256" key="7">
    <source>
        <dbReference type="ARBA" id="ARBA00022833"/>
    </source>
</evidence>
<evidence type="ECO:0000313" key="14">
    <source>
        <dbReference type="Proteomes" id="UP000483432"/>
    </source>
</evidence>
<keyword evidence="5 11" id="KW-0812">Transmembrane</keyword>
<evidence type="ECO:0000313" key="13">
    <source>
        <dbReference type="EMBL" id="NDP48633.1"/>
    </source>
</evidence>
<reference evidence="13 14" key="1">
    <citation type="submission" date="2019-09" db="EMBL/GenBank/DDBJ databases">
        <title>H2 Metabolism Revealed by Metagenomic Analysis in Subglacial Sediment of East Antarctica.</title>
        <authorList>
            <person name="Yang Z."/>
            <person name="Zhang Y."/>
            <person name="Lv Y."/>
            <person name="Yan W."/>
            <person name="Xiao X."/>
            <person name="Sun B."/>
            <person name="Ma H."/>
        </authorList>
    </citation>
    <scope>NUCLEOTIDE SEQUENCE [LARGE SCALE GENOMIC DNA]</scope>
    <source>
        <strain evidence="13">Bin2_2</strain>
    </source>
</reference>
<comment type="subcellular location">
    <subcellularLocation>
        <location evidence="2">Membrane</location>
        <topology evidence="2">Multi-pass membrane protein</topology>
    </subcellularLocation>
</comment>
<dbReference type="AlphaFoldDB" id="A0A7C9JXJ7"/>
<name>A0A7C9JXJ7_9PROT</name>
<evidence type="ECO:0000256" key="5">
    <source>
        <dbReference type="ARBA" id="ARBA00022692"/>
    </source>
</evidence>
<dbReference type="GO" id="GO:0004222">
    <property type="term" value="F:metalloendopeptidase activity"/>
    <property type="evidence" value="ECO:0007669"/>
    <property type="project" value="InterPro"/>
</dbReference>
<evidence type="ECO:0000256" key="3">
    <source>
        <dbReference type="ARBA" id="ARBA00007931"/>
    </source>
</evidence>
<evidence type="ECO:0000256" key="2">
    <source>
        <dbReference type="ARBA" id="ARBA00004141"/>
    </source>
</evidence>
<keyword evidence="4 13" id="KW-0645">Protease</keyword>
<evidence type="ECO:0000256" key="8">
    <source>
        <dbReference type="ARBA" id="ARBA00022989"/>
    </source>
</evidence>
<dbReference type="PANTHER" id="PTHR42837:SF2">
    <property type="entry name" value="MEMBRANE METALLOPROTEASE ARASP2, CHLOROPLASTIC-RELATED"/>
    <property type="match status" value="1"/>
</dbReference>
<keyword evidence="9 13" id="KW-0482">Metalloprotease</keyword>
<accession>A0A7C9JXJ7</accession>
<dbReference type="InterPro" id="IPR004387">
    <property type="entry name" value="Pept_M50_Zn"/>
</dbReference>
<organism evidence="13 14">
    <name type="scientific">Sulfuriferula multivorans</name>
    <dbReference type="NCBI Taxonomy" id="1559896"/>
    <lineage>
        <taxon>Bacteria</taxon>
        <taxon>Pseudomonadati</taxon>
        <taxon>Pseudomonadota</taxon>
        <taxon>Betaproteobacteria</taxon>
        <taxon>Nitrosomonadales</taxon>
        <taxon>Sulfuricellaceae</taxon>
        <taxon>Sulfuriferula</taxon>
    </lineage>
</organism>
<evidence type="ECO:0000256" key="10">
    <source>
        <dbReference type="ARBA" id="ARBA00023136"/>
    </source>
</evidence>
<feature type="non-terminal residue" evidence="13">
    <location>
        <position position="56"/>
    </location>
</feature>
<comment type="caution">
    <text evidence="13">The sequence shown here is derived from an EMBL/GenBank/DDBJ whole genome shotgun (WGS) entry which is preliminary data.</text>
</comment>
<dbReference type="Proteomes" id="UP000483432">
    <property type="component" value="Unassembled WGS sequence"/>
</dbReference>